<dbReference type="Pfam" id="PF18911">
    <property type="entry name" value="PKD_4"/>
    <property type="match status" value="2"/>
</dbReference>
<dbReference type="RefSeq" id="WP_305005894.1">
    <property type="nucleotide sequence ID" value="NZ_JAUQSY010000004.1"/>
</dbReference>
<proteinExistence type="predicted"/>
<dbReference type="CDD" id="cd00146">
    <property type="entry name" value="PKD"/>
    <property type="match status" value="2"/>
</dbReference>
<sequence>MRLAPTLFLNVLTGGLLAPAAWAQVAGDTTTIACPPPLPLKLCVDLDGRPSVDPGAGPLTYRWQMGDGTSLEGPLVTHCYTKRDLYTVQLDVLVNATGELRRNEKRLTVDLRRQDIVNFTAPERAKVGQPVSFAAPDSQLPDCENLVMLWDFRDGLVAQGRQVQHSFRRPGRYQVRFSIRANGPGSCPDSHCVTREIVVEP</sequence>
<dbReference type="InterPro" id="IPR000601">
    <property type="entry name" value="PKD_dom"/>
</dbReference>
<gene>
    <name evidence="3" type="ORF">Q5H93_07540</name>
</gene>
<dbReference type="PROSITE" id="PS50093">
    <property type="entry name" value="PKD"/>
    <property type="match status" value="2"/>
</dbReference>
<evidence type="ECO:0000313" key="4">
    <source>
        <dbReference type="Proteomes" id="UP001176429"/>
    </source>
</evidence>
<keyword evidence="4" id="KW-1185">Reference proteome</keyword>
<evidence type="ECO:0000256" key="1">
    <source>
        <dbReference type="SAM" id="SignalP"/>
    </source>
</evidence>
<keyword evidence="1" id="KW-0732">Signal</keyword>
<dbReference type="InterPro" id="IPR013783">
    <property type="entry name" value="Ig-like_fold"/>
</dbReference>
<protein>
    <submittedName>
        <fullName evidence="3">PKD domain-containing protein</fullName>
    </submittedName>
</protein>
<feature type="domain" description="PKD" evidence="2">
    <location>
        <begin position="114"/>
        <end position="179"/>
    </location>
</feature>
<feature type="domain" description="PKD" evidence="2">
    <location>
        <begin position="58"/>
        <end position="92"/>
    </location>
</feature>
<dbReference type="Gene3D" id="2.60.40.10">
    <property type="entry name" value="Immunoglobulins"/>
    <property type="match status" value="2"/>
</dbReference>
<dbReference type="InterPro" id="IPR035986">
    <property type="entry name" value="PKD_dom_sf"/>
</dbReference>
<reference evidence="3" key="1">
    <citation type="submission" date="2023-07" db="EMBL/GenBank/DDBJ databases">
        <authorList>
            <person name="Kim M.K."/>
        </authorList>
    </citation>
    <scope>NUCLEOTIDE SEQUENCE</scope>
    <source>
        <strain evidence="3">ASUV-10-1</strain>
    </source>
</reference>
<evidence type="ECO:0000313" key="3">
    <source>
        <dbReference type="EMBL" id="MDO7874580.1"/>
    </source>
</evidence>
<name>A0ABT9B8L2_9BACT</name>
<dbReference type="InterPro" id="IPR022409">
    <property type="entry name" value="PKD/Chitinase_dom"/>
</dbReference>
<evidence type="ECO:0000259" key="2">
    <source>
        <dbReference type="PROSITE" id="PS50093"/>
    </source>
</evidence>
<dbReference type="SMART" id="SM00089">
    <property type="entry name" value="PKD"/>
    <property type="match status" value="2"/>
</dbReference>
<feature type="chain" id="PRO_5046194694" evidence="1">
    <location>
        <begin position="24"/>
        <end position="201"/>
    </location>
</feature>
<dbReference type="SUPFAM" id="SSF49299">
    <property type="entry name" value="PKD domain"/>
    <property type="match status" value="2"/>
</dbReference>
<feature type="signal peptide" evidence="1">
    <location>
        <begin position="1"/>
        <end position="23"/>
    </location>
</feature>
<organism evidence="3 4">
    <name type="scientific">Hymenobacter aranciens</name>
    <dbReference type="NCBI Taxonomy" id="3063996"/>
    <lineage>
        <taxon>Bacteria</taxon>
        <taxon>Pseudomonadati</taxon>
        <taxon>Bacteroidota</taxon>
        <taxon>Cytophagia</taxon>
        <taxon>Cytophagales</taxon>
        <taxon>Hymenobacteraceae</taxon>
        <taxon>Hymenobacter</taxon>
    </lineage>
</organism>
<comment type="caution">
    <text evidence="3">The sequence shown here is derived from an EMBL/GenBank/DDBJ whole genome shotgun (WGS) entry which is preliminary data.</text>
</comment>
<dbReference type="EMBL" id="JAUQSY010000004">
    <property type="protein sequence ID" value="MDO7874580.1"/>
    <property type="molecule type" value="Genomic_DNA"/>
</dbReference>
<accession>A0ABT9B8L2</accession>
<dbReference type="Proteomes" id="UP001176429">
    <property type="component" value="Unassembled WGS sequence"/>
</dbReference>